<dbReference type="Gene3D" id="1.20.1050.10">
    <property type="match status" value="1"/>
</dbReference>
<dbReference type="PROSITE" id="PS50404">
    <property type="entry name" value="GST_NTER"/>
    <property type="match status" value="1"/>
</dbReference>
<feature type="domain" description="GST C-terminal" evidence="3">
    <location>
        <begin position="89"/>
        <end position="208"/>
    </location>
</feature>
<evidence type="ECO:0000256" key="1">
    <source>
        <dbReference type="ARBA" id="ARBA00011738"/>
    </source>
</evidence>
<dbReference type="Gene3D" id="3.40.30.10">
    <property type="entry name" value="Glutaredoxin"/>
    <property type="match status" value="1"/>
</dbReference>
<gene>
    <name evidence="4" type="ORF">RI129_007252</name>
</gene>
<dbReference type="Pfam" id="PF00043">
    <property type="entry name" value="GST_C"/>
    <property type="match status" value="1"/>
</dbReference>
<proteinExistence type="predicted"/>
<dbReference type="InterPro" id="IPR004045">
    <property type="entry name" value="Glutathione_S-Trfase_N"/>
</dbReference>
<feature type="domain" description="GST N-terminal" evidence="2">
    <location>
        <begin position="1"/>
        <end position="83"/>
    </location>
</feature>
<protein>
    <submittedName>
        <fullName evidence="4">Uncharacterized protein</fullName>
    </submittedName>
</protein>
<evidence type="ECO:0000259" key="3">
    <source>
        <dbReference type="PROSITE" id="PS50405"/>
    </source>
</evidence>
<dbReference type="FunFam" id="3.40.30.10:FF:000034">
    <property type="entry name" value="glutathione S-transferase 1"/>
    <property type="match status" value="1"/>
</dbReference>
<evidence type="ECO:0000313" key="4">
    <source>
        <dbReference type="EMBL" id="KAK5643407.1"/>
    </source>
</evidence>
<dbReference type="InterPro" id="IPR010987">
    <property type="entry name" value="Glutathione-S-Trfase_C-like"/>
</dbReference>
<dbReference type="FunFam" id="1.20.1050.10:FF:000007">
    <property type="entry name" value="Glutathione S-transferase 1-1"/>
    <property type="match status" value="1"/>
</dbReference>
<dbReference type="SFLD" id="SFLDS00019">
    <property type="entry name" value="Glutathione_Transferase_(cytos"/>
    <property type="match status" value="1"/>
</dbReference>
<dbReference type="EMBL" id="JAVRBK010000005">
    <property type="protein sequence ID" value="KAK5643407.1"/>
    <property type="molecule type" value="Genomic_DNA"/>
</dbReference>
<dbReference type="PANTHER" id="PTHR43969">
    <property type="entry name" value="GLUTATHIONE S TRANSFERASE D10, ISOFORM A-RELATED"/>
    <property type="match status" value="1"/>
</dbReference>
<name>A0AAN7V9D2_9COLE</name>
<dbReference type="SUPFAM" id="SSF47616">
    <property type="entry name" value="GST C-terminal domain-like"/>
    <property type="match status" value="1"/>
</dbReference>
<dbReference type="PANTHER" id="PTHR43969:SF9">
    <property type="entry name" value="GLUTATHIONE S TRANSFERASE D10, ISOFORM A-RELATED"/>
    <property type="match status" value="1"/>
</dbReference>
<sequence length="217" mass="24845">MTIDFYYTPGSGPCRFVELTAKTLGLTLNHKLMDLHGKKDHLTPEFIKINPQHCIPTIVDNGFAVWESSVIATYLVQTYAKDDSLYPKDTKKRSVVDQRLYFNLGVLGQRFVDYYYPIWMGIGTPDQEKFKKIQDCFEILNTFLEGKEYVAGDALTLADFAISATIATYDVAKFDRSAYNNVTRWYKKLQSSVPGFEEINGLEKLNAIFAAYRQSRQ</sequence>
<accession>A0AAN7V9D2</accession>
<dbReference type="Pfam" id="PF13409">
    <property type="entry name" value="GST_N_2"/>
    <property type="match status" value="1"/>
</dbReference>
<dbReference type="CDD" id="cd03045">
    <property type="entry name" value="GST_N_Delta_Epsilon"/>
    <property type="match status" value="1"/>
</dbReference>
<dbReference type="SUPFAM" id="SSF52833">
    <property type="entry name" value="Thioredoxin-like"/>
    <property type="match status" value="1"/>
</dbReference>
<reference evidence="4 5" key="1">
    <citation type="journal article" date="2024" name="Insects">
        <title>An Improved Chromosome-Level Genome Assembly of the Firefly Pyrocoelia pectoralis.</title>
        <authorList>
            <person name="Fu X."/>
            <person name="Meyer-Rochow V.B."/>
            <person name="Ballantyne L."/>
            <person name="Zhu X."/>
        </authorList>
    </citation>
    <scope>NUCLEOTIDE SEQUENCE [LARGE SCALE GENOMIC DNA]</scope>
    <source>
        <strain evidence="4">XCY_ONT2</strain>
    </source>
</reference>
<dbReference type="SFLD" id="SFLDG01153">
    <property type="entry name" value="Main.4:_Theta-like"/>
    <property type="match status" value="1"/>
</dbReference>
<evidence type="ECO:0000259" key="2">
    <source>
        <dbReference type="PROSITE" id="PS50404"/>
    </source>
</evidence>
<dbReference type="Proteomes" id="UP001329430">
    <property type="component" value="Chromosome 5"/>
</dbReference>
<dbReference type="GO" id="GO:0006749">
    <property type="term" value="P:glutathione metabolic process"/>
    <property type="evidence" value="ECO:0007669"/>
    <property type="project" value="TreeGrafter"/>
</dbReference>
<dbReference type="PROSITE" id="PS50405">
    <property type="entry name" value="GST_CTER"/>
    <property type="match status" value="1"/>
</dbReference>
<dbReference type="InterPro" id="IPR036249">
    <property type="entry name" value="Thioredoxin-like_sf"/>
</dbReference>
<comment type="subunit">
    <text evidence="1">Homodimer.</text>
</comment>
<dbReference type="InterPro" id="IPR036282">
    <property type="entry name" value="Glutathione-S-Trfase_C_sf"/>
</dbReference>
<organism evidence="4 5">
    <name type="scientific">Pyrocoelia pectoralis</name>
    <dbReference type="NCBI Taxonomy" id="417401"/>
    <lineage>
        <taxon>Eukaryota</taxon>
        <taxon>Metazoa</taxon>
        <taxon>Ecdysozoa</taxon>
        <taxon>Arthropoda</taxon>
        <taxon>Hexapoda</taxon>
        <taxon>Insecta</taxon>
        <taxon>Pterygota</taxon>
        <taxon>Neoptera</taxon>
        <taxon>Endopterygota</taxon>
        <taxon>Coleoptera</taxon>
        <taxon>Polyphaga</taxon>
        <taxon>Elateriformia</taxon>
        <taxon>Elateroidea</taxon>
        <taxon>Lampyridae</taxon>
        <taxon>Lampyrinae</taxon>
        <taxon>Pyrocoelia</taxon>
    </lineage>
</organism>
<comment type="caution">
    <text evidence="4">The sequence shown here is derived from an EMBL/GenBank/DDBJ whole genome shotgun (WGS) entry which is preliminary data.</text>
</comment>
<dbReference type="GO" id="GO:0004364">
    <property type="term" value="F:glutathione transferase activity"/>
    <property type="evidence" value="ECO:0007669"/>
    <property type="project" value="TreeGrafter"/>
</dbReference>
<keyword evidence="5" id="KW-1185">Reference proteome</keyword>
<dbReference type="InterPro" id="IPR004046">
    <property type="entry name" value="GST_C"/>
</dbReference>
<dbReference type="CDD" id="cd03177">
    <property type="entry name" value="GST_C_Delta_Epsilon"/>
    <property type="match status" value="1"/>
</dbReference>
<dbReference type="SFLD" id="SFLDG00358">
    <property type="entry name" value="Main_(cytGST)"/>
    <property type="match status" value="1"/>
</dbReference>
<dbReference type="AlphaFoldDB" id="A0AAN7V9D2"/>
<evidence type="ECO:0000313" key="5">
    <source>
        <dbReference type="Proteomes" id="UP001329430"/>
    </source>
</evidence>
<dbReference type="InterPro" id="IPR040079">
    <property type="entry name" value="Glutathione_S-Trfase"/>
</dbReference>